<dbReference type="Proteomes" id="UP001249851">
    <property type="component" value="Unassembled WGS sequence"/>
</dbReference>
<dbReference type="Pfam" id="PF25298">
    <property type="entry name" value="Baculo_FP_2nd"/>
    <property type="match status" value="1"/>
</dbReference>
<evidence type="ECO:0000256" key="1">
    <source>
        <dbReference type="SAM" id="Coils"/>
    </source>
</evidence>
<proteinExistence type="predicted"/>
<reference evidence="3" key="1">
    <citation type="journal article" date="2023" name="G3 (Bethesda)">
        <title>Whole genome assembly and annotation of the endangered Caribbean coral Acropora cervicornis.</title>
        <authorList>
            <person name="Selwyn J.D."/>
            <person name="Vollmer S.V."/>
        </authorList>
    </citation>
    <scope>NUCLEOTIDE SEQUENCE</scope>
    <source>
        <strain evidence="3">K2</strain>
    </source>
</reference>
<evidence type="ECO:0000313" key="4">
    <source>
        <dbReference type="Proteomes" id="UP001249851"/>
    </source>
</evidence>
<protein>
    <recommendedName>
        <fullName evidence="2">FP protein C-terminal domain-containing protein</fullName>
    </recommendedName>
</protein>
<reference evidence="3" key="2">
    <citation type="journal article" date="2023" name="Science">
        <title>Genomic signatures of disease resistance in endangered staghorn corals.</title>
        <authorList>
            <person name="Vollmer S.V."/>
            <person name="Selwyn J.D."/>
            <person name="Despard B.A."/>
            <person name="Roesel C.L."/>
        </authorList>
    </citation>
    <scope>NUCLEOTIDE SEQUENCE</scope>
    <source>
        <strain evidence="3">K2</strain>
    </source>
</reference>
<comment type="caution">
    <text evidence="3">The sequence shown here is derived from an EMBL/GenBank/DDBJ whole genome shotgun (WGS) entry which is preliminary data.</text>
</comment>
<dbReference type="AlphaFoldDB" id="A0AAD9QJM8"/>
<organism evidence="3 4">
    <name type="scientific">Acropora cervicornis</name>
    <name type="common">Staghorn coral</name>
    <dbReference type="NCBI Taxonomy" id="6130"/>
    <lineage>
        <taxon>Eukaryota</taxon>
        <taxon>Metazoa</taxon>
        <taxon>Cnidaria</taxon>
        <taxon>Anthozoa</taxon>
        <taxon>Hexacorallia</taxon>
        <taxon>Scleractinia</taxon>
        <taxon>Astrocoeniina</taxon>
        <taxon>Acroporidae</taxon>
        <taxon>Acropora</taxon>
    </lineage>
</organism>
<feature type="coiled-coil region" evidence="1">
    <location>
        <begin position="5"/>
        <end position="39"/>
    </location>
</feature>
<evidence type="ECO:0000259" key="2">
    <source>
        <dbReference type="Pfam" id="PF25298"/>
    </source>
</evidence>
<dbReference type="InterPro" id="IPR057251">
    <property type="entry name" value="FP_C"/>
</dbReference>
<gene>
    <name evidence="3" type="ORF">P5673_014255</name>
</gene>
<evidence type="ECO:0000313" key="3">
    <source>
        <dbReference type="EMBL" id="KAK2562573.1"/>
    </source>
</evidence>
<keyword evidence="1" id="KW-0175">Coiled coil</keyword>
<keyword evidence="4" id="KW-1185">Reference proteome</keyword>
<name>A0AAD9QJM8_ACRCE</name>
<feature type="domain" description="FP protein C-terminal" evidence="2">
    <location>
        <begin position="217"/>
        <end position="268"/>
    </location>
</feature>
<dbReference type="EMBL" id="JARQWQ010000028">
    <property type="protein sequence ID" value="KAK2562573.1"/>
    <property type="molecule type" value="Genomic_DNA"/>
</dbReference>
<sequence length="277" mass="31647">MPDTVKSLRKSNNDLKRQLEAAKRDFKKLEDRFQAHEAVRCEEDQNGGASCSLNVEVEKSLDFLGKEYDDLSNSDADTKRELCRIGTKLDEIGVRLEEMAGILNEMQEYSYSFNVKLLGVPQLSADENAVQTSNLCVKIFNKMGANVSINDLDIAHRVSTRSVTREGPKPIVCKFTRRLARNEVMSLRKEACKINPEEIGLPQAEEMTNVRLVDHLTPRLQLLYADAKDFKSRYNFEFCWAKNATIFLRRSTNDRALKIRSSSDLTKLEQQEQSMLT</sequence>
<accession>A0AAD9QJM8</accession>